<dbReference type="PANTHER" id="PTHR43156:SF2">
    <property type="entry name" value="STAGE II SPORULATION PROTEIN E"/>
    <property type="match status" value="1"/>
</dbReference>
<dbReference type="SMART" id="SM00091">
    <property type="entry name" value="PAS"/>
    <property type="match status" value="1"/>
</dbReference>
<dbReference type="SMART" id="SM00331">
    <property type="entry name" value="PP2C_SIG"/>
    <property type="match status" value="1"/>
</dbReference>
<accession>A0ABP6LFU2</accession>
<organism evidence="4 5">
    <name type="scientific">Streptomyces glomeratus</name>
    <dbReference type="NCBI Taxonomy" id="284452"/>
    <lineage>
        <taxon>Bacteria</taxon>
        <taxon>Bacillati</taxon>
        <taxon>Actinomycetota</taxon>
        <taxon>Actinomycetes</taxon>
        <taxon>Kitasatosporales</taxon>
        <taxon>Streptomycetaceae</taxon>
        <taxon>Streptomyces</taxon>
    </lineage>
</organism>
<keyword evidence="5" id="KW-1185">Reference proteome</keyword>
<dbReference type="SUPFAM" id="SSF81606">
    <property type="entry name" value="PP2C-like"/>
    <property type="match status" value="1"/>
</dbReference>
<dbReference type="Gene3D" id="3.30.450.20">
    <property type="entry name" value="PAS domain"/>
    <property type="match status" value="1"/>
</dbReference>
<dbReference type="InterPro" id="IPR001932">
    <property type="entry name" value="PPM-type_phosphatase-like_dom"/>
</dbReference>
<dbReference type="Gene3D" id="3.60.40.10">
    <property type="entry name" value="PPM-type phosphatase domain"/>
    <property type="match status" value="1"/>
</dbReference>
<dbReference type="InterPro" id="IPR000014">
    <property type="entry name" value="PAS"/>
</dbReference>
<evidence type="ECO:0000256" key="2">
    <source>
        <dbReference type="SAM" id="MobiDB-lite"/>
    </source>
</evidence>
<evidence type="ECO:0000256" key="1">
    <source>
        <dbReference type="ARBA" id="ARBA00022801"/>
    </source>
</evidence>
<evidence type="ECO:0000313" key="5">
    <source>
        <dbReference type="Proteomes" id="UP001501532"/>
    </source>
</evidence>
<proteinExistence type="predicted"/>
<dbReference type="CDD" id="cd00130">
    <property type="entry name" value="PAS"/>
    <property type="match status" value="1"/>
</dbReference>
<dbReference type="SUPFAM" id="SSF55781">
    <property type="entry name" value="GAF domain-like"/>
    <property type="match status" value="2"/>
</dbReference>
<keyword evidence="1" id="KW-0378">Hydrolase</keyword>
<dbReference type="PANTHER" id="PTHR43156">
    <property type="entry name" value="STAGE II SPORULATION PROTEIN E-RELATED"/>
    <property type="match status" value="1"/>
</dbReference>
<dbReference type="EMBL" id="BAAAUF010000018">
    <property type="protein sequence ID" value="GAA3040432.1"/>
    <property type="molecule type" value="Genomic_DNA"/>
</dbReference>
<feature type="region of interest" description="Disordered" evidence="2">
    <location>
        <begin position="200"/>
        <end position="232"/>
    </location>
</feature>
<evidence type="ECO:0000313" key="4">
    <source>
        <dbReference type="EMBL" id="GAA3040432.1"/>
    </source>
</evidence>
<dbReference type="Gene3D" id="3.30.450.40">
    <property type="match status" value="2"/>
</dbReference>
<dbReference type="Pfam" id="PF07228">
    <property type="entry name" value="SpoIIE"/>
    <property type="match status" value="1"/>
</dbReference>
<dbReference type="InterPro" id="IPR052016">
    <property type="entry name" value="Bact_Sigma-Reg"/>
</dbReference>
<protein>
    <submittedName>
        <fullName evidence="4">SpoIIE family protein phosphatase</fullName>
    </submittedName>
</protein>
<dbReference type="InterPro" id="IPR003018">
    <property type="entry name" value="GAF"/>
</dbReference>
<evidence type="ECO:0000259" key="3">
    <source>
        <dbReference type="PROSITE" id="PS50112"/>
    </source>
</evidence>
<feature type="compositionally biased region" description="Basic and acidic residues" evidence="2">
    <location>
        <begin position="1"/>
        <end position="10"/>
    </location>
</feature>
<sequence length="760" mass="81142">MNHAGREPAKRRVRTGVPRAPLPGGGRGRAAPSGACCDTWPEDVMSGIDEAPGGPWSTDDALTQGLADTVRRTGASIGAIYLVEEGEPALRLVAMCGLPLEFSAPWRRLPLTAPVPVADAIREDRLVWVGGQEDMARRYPRVTAVLPYRFSLAAIALTGARRCWGGLVLMWPADHPRRATPRERSHIAGSAGRLARLLDEAPRPPTLPDQPRTVSVDTEPARRSARTTPAAPTALAAADYAERLPEGAAALDLEGRITFITGTAARLLGSSADRLLGTRPWQSLPWLDNPVYEDHYRTAVISRAPLSYDALRPPDHWLTFQLYPDASGISVRITPSGKQPVPHAAPRPTAVTATGRLYQLVHLAAALTETVSVRDLVDLLAGQILPAFRAQGLVLSVADAGRLRITGHYGYPAEAVERLDGLPLDTGLTPVGHSLVTGTSAFFSGPEELARSYPRAPWMSGKEAWAFLPLVITGRPVGCCVVSYDRPHVFTADERAVLTSLAGLIAQALDRARLYDAQHQLVHGLQEALLPRALPAVAGLDVAARYLPASHGIDVGGDFYDLLRLDGTTAAAVIGDVEGHSIAAAALMGQVRTAIHAHATAGGSPDQVLARTNRLLSDLDSDLLVTCLYVHLDLARREVALASAGHVPPLLCRGLRRAEVLEVDPGPLLGIDVGARYPVARVPLDPGAVLALYTDGLVEVPGNNIDHSTGELVEYLASAHDHDLEDLIEGLVHCTWPTGRHTDDIAVLLLRTLREAPAPG</sequence>
<dbReference type="SUPFAM" id="SSF55785">
    <property type="entry name" value="PYP-like sensor domain (PAS domain)"/>
    <property type="match status" value="1"/>
</dbReference>
<dbReference type="InterPro" id="IPR029016">
    <property type="entry name" value="GAF-like_dom_sf"/>
</dbReference>
<dbReference type="InterPro" id="IPR036457">
    <property type="entry name" value="PPM-type-like_dom_sf"/>
</dbReference>
<dbReference type="InterPro" id="IPR013656">
    <property type="entry name" value="PAS_4"/>
</dbReference>
<feature type="region of interest" description="Disordered" evidence="2">
    <location>
        <begin position="1"/>
        <end position="34"/>
    </location>
</feature>
<gene>
    <name evidence="4" type="ORF">GCM10010448_23750</name>
</gene>
<feature type="domain" description="PAS" evidence="3">
    <location>
        <begin position="242"/>
        <end position="277"/>
    </location>
</feature>
<comment type="caution">
    <text evidence="4">The sequence shown here is derived from an EMBL/GenBank/DDBJ whole genome shotgun (WGS) entry which is preliminary data.</text>
</comment>
<dbReference type="Proteomes" id="UP001501532">
    <property type="component" value="Unassembled WGS sequence"/>
</dbReference>
<dbReference type="Pfam" id="PF08448">
    <property type="entry name" value="PAS_4"/>
    <property type="match status" value="1"/>
</dbReference>
<dbReference type="InterPro" id="IPR035965">
    <property type="entry name" value="PAS-like_dom_sf"/>
</dbReference>
<dbReference type="Pfam" id="PF13185">
    <property type="entry name" value="GAF_2"/>
    <property type="match status" value="1"/>
</dbReference>
<reference evidence="5" key="1">
    <citation type="journal article" date="2019" name="Int. J. Syst. Evol. Microbiol.">
        <title>The Global Catalogue of Microorganisms (GCM) 10K type strain sequencing project: providing services to taxonomists for standard genome sequencing and annotation.</title>
        <authorList>
            <consortium name="The Broad Institute Genomics Platform"/>
            <consortium name="The Broad Institute Genome Sequencing Center for Infectious Disease"/>
            <person name="Wu L."/>
            <person name="Ma J."/>
        </authorList>
    </citation>
    <scope>NUCLEOTIDE SEQUENCE [LARGE SCALE GENOMIC DNA]</scope>
    <source>
        <strain evidence="5">JCM 9091</strain>
    </source>
</reference>
<name>A0ABP6LFU2_9ACTN</name>
<dbReference type="PROSITE" id="PS50112">
    <property type="entry name" value="PAS"/>
    <property type="match status" value="1"/>
</dbReference>